<dbReference type="GeneID" id="98915752"/>
<dbReference type="NCBIfam" id="TIGR00099">
    <property type="entry name" value="Cof-subfamily"/>
    <property type="match status" value="1"/>
</dbReference>
<dbReference type="CDD" id="cd07518">
    <property type="entry name" value="HAD_YbiV-Like"/>
    <property type="match status" value="1"/>
</dbReference>
<dbReference type="PANTHER" id="PTHR10000">
    <property type="entry name" value="PHOSPHOSERINE PHOSPHATASE"/>
    <property type="match status" value="1"/>
</dbReference>
<dbReference type="PANTHER" id="PTHR10000:SF53">
    <property type="entry name" value="5-AMINO-6-(5-PHOSPHO-D-RIBITYLAMINO)URACIL PHOSPHATASE YBJI-RELATED"/>
    <property type="match status" value="1"/>
</dbReference>
<dbReference type="SFLD" id="SFLDG01144">
    <property type="entry name" value="C2.B.4:_PGP_Like"/>
    <property type="match status" value="1"/>
</dbReference>
<gene>
    <name evidence="1" type="ORF">EDD60_11414</name>
</gene>
<dbReference type="InterPro" id="IPR006379">
    <property type="entry name" value="HAD-SF_hydro_IIB"/>
</dbReference>
<evidence type="ECO:0008006" key="3">
    <source>
        <dbReference type="Google" id="ProtNLM"/>
    </source>
</evidence>
<reference evidence="1 2" key="1">
    <citation type="submission" date="2019-03" db="EMBL/GenBank/DDBJ databases">
        <title>Genomic Encyclopedia of Type Strains, Phase IV (KMG-IV): sequencing the most valuable type-strain genomes for metagenomic binning, comparative biology and taxonomic classification.</title>
        <authorList>
            <person name="Goeker M."/>
        </authorList>
    </citation>
    <scope>NUCLEOTIDE SEQUENCE [LARGE SCALE GENOMIC DNA]</scope>
    <source>
        <strain evidence="1 2">DSM 29487</strain>
    </source>
</reference>
<evidence type="ECO:0000313" key="1">
    <source>
        <dbReference type="EMBL" id="TCV97848.1"/>
    </source>
</evidence>
<comment type="caution">
    <text evidence="1">The sequence shown here is derived from an EMBL/GenBank/DDBJ whole genome shotgun (WGS) entry which is preliminary data.</text>
</comment>
<dbReference type="InterPro" id="IPR036412">
    <property type="entry name" value="HAD-like_sf"/>
</dbReference>
<accession>A0A4R3Z0V8</accession>
<dbReference type="InterPro" id="IPR000150">
    <property type="entry name" value="Cof"/>
</dbReference>
<dbReference type="NCBIfam" id="TIGR01484">
    <property type="entry name" value="HAD-SF-IIB"/>
    <property type="match status" value="1"/>
</dbReference>
<dbReference type="GO" id="GO:0016791">
    <property type="term" value="F:phosphatase activity"/>
    <property type="evidence" value="ECO:0007669"/>
    <property type="project" value="UniProtKB-ARBA"/>
</dbReference>
<dbReference type="SFLD" id="SFLDG01140">
    <property type="entry name" value="C2.B:_Phosphomannomutase_and_P"/>
    <property type="match status" value="1"/>
</dbReference>
<dbReference type="GO" id="GO:0000287">
    <property type="term" value="F:magnesium ion binding"/>
    <property type="evidence" value="ECO:0007669"/>
    <property type="project" value="TreeGrafter"/>
</dbReference>
<dbReference type="InterPro" id="IPR023214">
    <property type="entry name" value="HAD_sf"/>
</dbReference>
<keyword evidence="2" id="KW-1185">Reference proteome</keyword>
<name>A0A4R3Z0V8_9FIRM</name>
<proteinExistence type="predicted"/>
<dbReference type="EMBL" id="SMCQ01000014">
    <property type="protein sequence ID" value="TCV97848.1"/>
    <property type="molecule type" value="Genomic_DNA"/>
</dbReference>
<dbReference type="SUPFAM" id="SSF56784">
    <property type="entry name" value="HAD-like"/>
    <property type="match status" value="1"/>
</dbReference>
<dbReference type="GO" id="GO:0005829">
    <property type="term" value="C:cytosol"/>
    <property type="evidence" value="ECO:0007669"/>
    <property type="project" value="TreeGrafter"/>
</dbReference>
<evidence type="ECO:0000313" key="2">
    <source>
        <dbReference type="Proteomes" id="UP000295515"/>
    </source>
</evidence>
<dbReference type="Gene3D" id="3.40.50.1000">
    <property type="entry name" value="HAD superfamily/HAD-like"/>
    <property type="match status" value="1"/>
</dbReference>
<dbReference type="SFLD" id="SFLDS00003">
    <property type="entry name" value="Haloacid_Dehalogenase"/>
    <property type="match status" value="1"/>
</dbReference>
<dbReference type="AlphaFoldDB" id="A0A4R3Z0V8"/>
<protein>
    <recommendedName>
        <fullName evidence="3">Sugar-phosphatase</fullName>
    </recommendedName>
</protein>
<dbReference type="Proteomes" id="UP000295515">
    <property type="component" value="Unassembled WGS sequence"/>
</dbReference>
<sequence length="263" mass="30859">MIKLIATDMDGTFLDSHKQFDKEFIDVFYQMKEKDIKFVVASGNQYYRLYQRFLPLSEHMYFVAENGSYIAKGTTELYCNIISKEDVERIKEILSKEDRIFMVLCGRKGAYILKEHFEYRFEIKKYYCAYTFIDSFDDIDDDIMKIAIYDKEHHINIVLDDIKDQLPKDVKVVTSGNEWMDIQNNDIHKGIGIQFLQMLYDIAPEECMAFGDQMNDYEMLQQVKYGYAMSNAVEPIKHVAYDVIGSNDEQSVISKIKEVIEGD</sequence>
<dbReference type="PROSITE" id="PS01229">
    <property type="entry name" value="COF_2"/>
    <property type="match status" value="1"/>
</dbReference>
<dbReference type="Pfam" id="PF08282">
    <property type="entry name" value="Hydrolase_3"/>
    <property type="match status" value="1"/>
</dbReference>
<dbReference type="Gene3D" id="3.30.1240.10">
    <property type="match status" value="1"/>
</dbReference>
<dbReference type="RefSeq" id="WP_066443882.1">
    <property type="nucleotide sequence ID" value="NZ_CAUWFI010000005.1"/>
</dbReference>
<organism evidence="1 2">
    <name type="scientific">Longibaculum muris</name>
    <dbReference type="NCBI Taxonomy" id="1796628"/>
    <lineage>
        <taxon>Bacteria</taxon>
        <taxon>Bacillati</taxon>
        <taxon>Bacillota</taxon>
        <taxon>Erysipelotrichia</taxon>
        <taxon>Erysipelotrichales</taxon>
        <taxon>Coprobacillaceae</taxon>
        <taxon>Longibaculum</taxon>
    </lineage>
</organism>